<feature type="domain" description="RanBP2-type" evidence="10">
    <location>
        <begin position="437"/>
        <end position="466"/>
    </location>
</feature>
<keyword evidence="5" id="KW-0539">Nucleus</keyword>
<dbReference type="CDD" id="cd16074">
    <property type="entry name" value="OCRE"/>
    <property type="match status" value="1"/>
</dbReference>
<dbReference type="EMBL" id="BDQF01000012">
    <property type="protein sequence ID" value="GAW81719.1"/>
    <property type="molecule type" value="Genomic_DNA"/>
</dbReference>
<feature type="compositionally biased region" description="Basic and acidic residues" evidence="8">
    <location>
        <begin position="86"/>
        <end position="159"/>
    </location>
</feature>
<dbReference type="GO" id="GO:0003723">
    <property type="term" value="F:RNA binding"/>
    <property type="evidence" value="ECO:0007669"/>
    <property type="project" value="UniProtKB-UniRule"/>
</dbReference>
<keyword evidence="12" id="KW-1185">Reference proteome</keyword>
<dbReference type="SMART" id="SM00547">
    <property type="entry name" value="ZnF_RBZ"/>
    <property type="match status" value="1"/>
</dbReference>
<keyword evidence="6" id="KW-0694">RNA-binding</keyword>
<dbReference type="PROSITE" id="PS50102">
    <property type="entry name" value="RRM"/>
    <property type="match status" value="1"/>
</dbReference>
<protein>
    <submittedName>
        <fullName evidence="11">Ran-binding protein</fullName>
    </submittedName>
</protein>
<feature type="region of interest" description="Disordered" evidence="8">
    <location>
        <begin position="982"/>
        <end position="1026"/>
    </location>
</feature>
<dbReference type="PANTHER" id="PTHR13948">
    <property type="entry name" value="RNA-BINDING PROTEIN"/>
    <property type="match status" value="1"/>
</dbReference>
<dbReference type="Gene3D" id="3.30.70.330">
    <property type="match status" value="1"/>
</dbReference>
<dbReference type="PROSITE" id="PS50199">
    <property type="entry name" value="ZF_RANBP2_2"/>
    <property type="match status" value="1"/>
</dbReference>
<feature type="domain" description="RRM" evidence="9">
    <location>
        <begin position="592"/>
        <end position="677"/>
    </location>
</feature>
<dbReference type="InterPro" id="IPR001876">
    <property type="entry name" value="Znf_RanBP2"/>
</dbReference>
<dbReference type="PROSITE" id="PS01358">
    <property type="entry name" value="ZF_RANBP2_1"/>
    <property type="match status" value="1"/>
</dbReference>
<sequence>MSSKNKRYRDDGIDDEYFHSVEKVKVKSYKGGKGGESSDRDQREMDERDENREYYEKSRNVYQDNFSRKYYDKYRDRGGGGYSDMYESKHGEKSERSYDDHQYGKYDEDRYDFKRGKKKYEERRYNNRMSSSERGHVNKNDGEHYEKYNNRGTDDEDRKNRKGWTNHYKYSKDGDRKNDYKLYSKHKESERRRSYNNSSIENSESEYSSRSEDSKNKYHSYRTKKYKIGEKTDEYGEFSRFNYTHGGHKHGSYTRGSNTHGGYAYGEQNHDMHTIRKITNINDVLEMKNNIELSRFIFIYKLSETITEEEIDEIIRNIAISNAFSLPDNIYINKLSFFSVKDELFVREGLEFIKNNTYFNNIQLNILTTQLNNQINDDRCCMVEFPSNEASAKLFSIYEKNNCCIEMGNNISYIFPIFKLKKKGNKLVEDSKQPLKKFYDWYCSYCNFLNFSRRTACFFCKETKTNDAKMVECENKATPNVFIKNVVMTSGIPHENVSYGGVNNLFNGGTANMDTAMFTTFHTDELSRSNIPCGSNVMNSKGEMHLHDTGKNEGEMVYPLNKFPTLQHLEENSKENFETSIKEISGDGEKTNMLILKDIDGNIPNKDILNFINEVFENRHVNYLYLFNDIRNSNKRKGFCFVEFHNNIYAEQMMNELEGNYYISYKNNYFKLDYVYEKGKEYFFHSIKLAKLNINKSLATTTDTKNCIPYFNFFVSYIETALNMMNILNYTYFLLWSSQIIILKNEKPSLTEFFFDSNTQYYYHPVYQIYFDHNTNFYMSLARGYYIWNDNTKCLVRMYMENEQVSSDNMVAEVGEVDKVGKVDEIAKPAKDQSYHEQNLALADQDQNEQFEGKKENRFLEKNSHQVTDNGYEITLESNIMNERMDVSKNSLAGNAGGNENSDIGNLIGSRENHGKDSDPILFHNHGEDTQKNTTFSKISTLVEKAKMIALASKKNLEQMNMNENSSSNVEKKSKEIIKKHFATDSADEDNDDPPSQEPLLDKKGNHNNVYNKSSQLNKTTSRIGNATTENTNRYHKAAYKSKNSLIQSLSKVHNRLGQWTSTTTTTTNTTTTTTCSKDYNNYTNGFNESNKMHNNSDVGKIERINEYSSKINNDFNICFICLRKFTNADLLQKHVDISLLHKRNLQLVMDIGTAG</sequence>
<evidence type="ECO:0000256" key="3">
    <source>
        <dbReference type="ARBA" id="ARBA00022771"/>
    </source>
</evidence>
<feature type="compositionally biased region" description="Polar residues" evidence="8">
    <location>
        <begin position="891"/>
        <end position="904"/>
    </location>
</feature>
<evidence type="ECO:0000256" key="7">
    <source>
        <dbReference type="PROSITE-ProRule" id="PRU00322"/>
    </source>
</evidence>
<evidence type="ECO:0000256" key="2">
    <source>
        <dbReference type="ARBA" id="ARBA00022723"/>
    </source>
</evidence>
<name>A0A1Y1JGR0_PLAGO</name>
<dbReference type="InterPro" id="IPR000504">
    <property type="entry name" value="RRM_dom"/>
</dbReference>
<evidence type="ECO:0000259" key="10">
    <source>
        <dbReference type="PROSITE" id="PS50199"/>
    </source>
</evidence>
<feature type="compositionally biased region" description="Basic and acidic residues" evidence="8">
    <location>
        <begin position="207"/>
        <end position="216"/>
    </location>
</feature>
<dbReference type="InterPro" id="IPR012677">
    <property type="entry name" value="Nucleotide-bd_a/b_plait_sf"/>
</dbReference>
<evidence type="ECO:0000256" key="8">
    <source>
        <dbReference type="SAM" id="MobiDB-lite"/>
    </source>
</evidence>
<comment type="subcellular location">
    <subcellularLocation>
        <location evidence="1">Nucleus</location>
    </subcellularLocation>
</comment>
<comment type="caution">
    <text evidence="11">The sequence shown here is derived from an EMBL/GenBank/DDBJ whole genome shotgun (WGS) entry which is preliminary data.</text>
</comment>
<dbReference type="SUPFAM" id="SSF54928">
    <property type="entry name" value="RNA-binding domain, RBD"/>
    <property type="match status" value="1"/>
</dbReference>
<dbReference type="Gene3D" id="4.10.1060.10">
    <property type="entry name" value="Zinc finger, RanBP2-type"/>
    <property type="match status" value="1"/>
</dbReference>
<dbReference type="AlphaFoldDB" id="A0A1Y1JGR0"/>
<feature type="compositionally biased region" description="Basic and acidic residues" evidence="8">
    <location>
        <begin position="66"/>
        <end position="78"/>
    </location>
</feature>
<dbReference type="Proteomes" id="UP000195521">
    <property type="component" value="Unassembled WGS sequence"/>
</dbReference>
<feature type="compositionally biased region" description="Polar residues" evidence="8">
    <location>
        <begin position="1007"/>
        <end position="1026"/>
    </location>
</feature>
<evidence type="ECO:0000256" key="4">
    <source>
        <dbReference type="ARBA" id="ARBA00022833"/>
    </source>
</evidence>
<proteinExistence type="predicted"/>
<dbReference type="GeneID" id="39748448"/>
<dbReference type="GO" id="GO:0000398">
    <property type="term" value="P:mRNA splicing, via spliceosome"/>
    <property type="evidence" value="ECO:0007669"/>
    <property type="project" value="TreeGrafter"/>
</dbReference>
<dbReference type="InterPro" id="IPR036443">
    <property type="entry name" value="Znf_RanBP2_sf"/>
</dbReference>
<feature type="compositionally biased region" description="Basic and acidic residues" evidence="8">
    <location>
        <begin position="36"/>
        <end position="59"/>
    </location>
</feature>
<gene>
    <name evidence="11" type="ORF">PGO_111690</name>
</gene>
<feature type="region of interest" description="Disordered" evidence="8">
    <location>
        <begin position="891"/>
        <end position="932"/>
    </location>
</feature>
<feature type="compositionally biased region" description="Low complexity" evidence="8">
    <location>
        <begin position="195"/>
        <end position="206"/>
    </location>
</feature>
<dbReference type="SUPFAM" id="SSF90209">
    <property type="entry name" value="Ran binding protein zinc finger-like"/>
    <property type="match status" value="1"/>
</dbReference>
<dbReference type="InterPro" id="IPR041591">
    <property type="entry name" value="OCRE"/>
</dbReference>
<dbReference type="RefSeq" id="XP_028544308.1">
    <property type="nucleotide sequence ID" value="XM_028688507.1"/>
</dbReference>
<accession>A0A1Y1JGR0</accession>
<dbReference type="OrthoDB" id="439808at2759"/>
<keyword evidence="3 7" id="KW-0863">Zinc-finger</keyword>
<reference evidence="12" key="1">
    <citation type="submission" date="2017-04" db="EMBL/GenBank/DDBJ databases">
        <title>Plasmodium gonderi genome.</title>
        <authorList>
            <person name="Arisue N."/>
            <person name="Honma H."/>
            <person name="Kawai S."/>
            <person name="Tougan T."/>
            <person name="Tanabe K."/>
            <person name="Horii T."/>
        </authorList>
    </citation>
    <scope>NUCLEOTIDE SEQUENCE [LARGE SCALE GENOMIC DNA]</scope>
    <source>
        <strain evidence="12">ATCC 30045</strain>
    </source>
</reference>
<evidence type="ECO:0000256" key="6">
    <source>
        <dbReference type="PROSITE-ProRule" id="PRU00176"/>
    </source>
</evidence>
<organism evidence="11 12">
    <name type="scientific">Plasmodium gonderi</name>
    <dbReference type="NCBI Taxonomy" id="77519"/>
    <lineage>
        <taxon>Eukaryota</taxon>
        <taxon>Sar</taxon>
        <taxon>Alveolata</taxon>
        <taxon>Apicomplexa</taxon>
        <taxon>Aconoidasida</taxon>
        <taxon>Haemosporida</taxon>
        <taxon>Plasmodiidae</taxon>
        <taxon>Plasmodium</taxon>
        <taxon>Plasmodium (Plasmodium)</taxon>
    </lineage>
</organism>
<dbReference type="OMA" id="NKRKGFC"/>
<feature type="compositionally biased region" description="Acidic residues" evidence="8">
    <location>
        <begin position="986"/>
        <end position="995"/>
    </location>
</feature>
<dbReference type="Pfam" id="PF17780">
    <property type="entry name" value="OCRE"/>
    <property type="match status" value="1"/>
</dbReference>
<evidence type="ECO:0000256" key="1">
    <source>
        <dbReference type="ARBA" id="ARBA00004123"/>
    </source>
</evidence>
<dbReference type="GO" id="GO:0008270">
    <property type="term" value="F:zinc ion binding"/>
    <property type="evidence" value="ECO:0007669"/>
    <property type="project" value="UniProtKB-KW"/>
</dbReference>
<dbReference type="GO" id="GO:0005634">
    <property type="term" value="C:nucleus"/>
    <property type="evidence" value="ECO:0007669"/>
    <property type="project" value="UniProtKB-SubCell"/>
</dbReference>
<feature type="compositionally biased region" description="Basic and acidic residues" evidence="8">
    <location>
        <begin position="911"/>
        <end position="931"/>
    </location>
</feature>
<evidence type="ECO:0000259" key="9">
    <source>
        <dbReference type="PROSITE" id="PS50102"/>
    </source>
</evidence>
<evidence type="ECO:0000256" key="5">
    <source>
        <dbReference type="ARBA" id="ARBA00023242"/>
    </source>
</evidence>
<feature type="compositionally biased region" description="Basic and acidic residues" evidence="8">
    <location>
        <begin position="170"/>
        <end position="193"/>
    </location>
</feature>
<dbReference type="InterPro" id="IPR035979">
    <property type="entry name" value="RBD_domain_sf"/>
</dbReference>
<evidence type="ECO:0000313" key="11">
    <source>
        <dbReference type="EMBL" id="GAW81719.1"/>
    </source>
</evidence>
<dbReference type="PANTHER" id="PTHR13948:SF3">
    <property type="entry name" value="FI21118P1"/>
    <property type="match status" value="1"/>
</dbReference>
<feature type="region of interest" description="Disordered" evidence="8">
    <location>
        <begin position="24"/>
        <end position="218"/>
    </location>
</feature>
<keyword evidence="4" id="KW-0862">Zinc</keyword>
<evidence type="ECO:0000313" key="12">
    <source>
        <dbReference type="Proteomes" id="UP000195521"/>
    </source>
</evidence>
<keyword evidence="2" id="KW-0479">Metal-binding</keyword>